<sequence>MCVSCIEIIRHSLRLGWDTVAKALDGRIAAFFCFGFAWQRGFNIISWGDIASQGGVTEARWCNGSAKTTYLKASSGGAQFVSFVPHFGSSWTEEGDWLPSSIRFQLLFQ</sequence>
<protein>
    <submittedName>
        <fullName evidence="1">Uncharacterized protein</fullName>
    </submittedName>
</protein>
<keyword evidence="2" id="KW-1185">Reference proteome</keyword>
<comment type="caution">
    <text evidence="1">The sequence shown here is derived from an EMBL/GenBank/DDBJ whole genome shotgun (WGS) entry which is preliminary data.</text>
</comment>
<dbReference type="EMBL" id="JAMWBK010000007">
    <property type="protein sequence ID" value="KAJ8903571.1"/>
    <property type="molecule type" value="Genomic_DNA"/>
</dbReference>
<dbReference type="AlphaFoldDB" id="A0AAV8UPZ6"/>
<name>A0AAV8UPZ6_9RHOD</name>
<dbReference type="Proteomes" id="UP001157974">
    <property type="component" value="Unassembled WGS sequence"/>
</dbReference>
<accession>A0AAV8UPZ6</accession>
<evidence type="ECO:0000313" key="2">
    <source>
        <dbReference type="Proteomes" id="UP001157974"/>
    </source>
</evidence>
<proteinExistence type="predicted"/>
<gene>
    <name evidence="1" type="ORF">NDN08_004675</name>
</gene>
<evidence type="ECO:0000313" key="1">
    <source>
        <dbReference type="EMBL" id="KAJ8903571.1"/>
    </source>
</evidence>
<organism evidence="1 2">
    <name type="scientific">Rhodosorus marinus</name>
    <dbReference type="NCBI Taxonomy" id="101924"/>
    <lineage>
        <taxon>Eukaryota</taxon>
        <taxon>Rhodophyta</taxon>
        <taxon>Stylonematophyceae</taxon>
        <taxon>Stylonematales</taxon>
        <taxon>Stylonemataceae</taxon>
        <taxon>Rhodosorus</taxon>
    </lineage>
</organism>
<reference evidence="1 2" key="1">
    <citation type="journal article" date="2023" name="Nat. Commun.">
        <title>Origin of minicircular mitochondrial genomes in red algae.</title>
        <authorList>
            <person name="Lee Y."/>
            <person name="Cho C.H."/>
            <person name="Lee Y.M."/>
            <person name="Park S.I."/>
            <person name="Yang J.H."/>
            <person name="West J.A."/>
            <person name="Bhattacharya D."/>
            <person name="Yoon H.S."/>
        </authorList>
    </citation>
    <scope>NUCLEOTIDE SEQUENCE [LARGE SCALE GENOMIC DNA]</scope>
    <source>
        <strain evidence="1 2">CCMP1338</strain>
        <tissue evidence="1">Whole cell</tissue>
    </source>
</reference>